<gene>
    <name evidence="3" type="ORF">ARMGADRAFT_1157258</name>
</gene>
<dbReference type="InParanoid" id="A0A2H3ER71"/>
<organism evidence="3 4">
    <name type="scientific">Armillaria gallica</name>
    <name type="common">Bulbous honey fungus</name>
    <name type="synonym">Armillaria bulbosa</name>
    <dbReference type="NCBI Taxonomy" id="47427"/>
    <lineage>
        <taxon>Eukaryota</taxon>
        <taxon>Fungi</taxon>
        <taxon>Dikarya</taxon>
        <taxon>Basidiomycota</taxon>
        <taxon>Agaricomycotina</taxon>
        <taxon>Agaricomycetes</taxon>
        <taxon>Agaricomycetidae</taxon>
        <taxon>Agaricales</taxon>
        <taxon>Marasmiineae</taxon>
        <taxon>Physalacriaceae</taxon>
        <taxon>Armillaria</taxon>
    </lineage>
</organism>
<dbReference type="AlphaFoldDB" id="A0A2H3ER71"/>
<dbReference type="STRING" id="47427.A0A2H3ER71"/>
<name>A0A2H3ER71_ARMGA</name>
<keyword evidence="4" id="KW-1185">Reference proteome</keyword>
<feature type="coiled-coil region" evidence="1">
    <location>
        <begin position="144"/>
        <end position="171"/>
    </location>
</feature>
<sequence>MEFHLPMLPAHGALLNLQKLIHSVNPNAKAKPAREIQRTFSATKTTKVAKHTDPTKRASSQRKESRVEDARAALRRRRHHINLNRKLPAANPDFQLKNPIPKKIFKPNDHIEKCIASLNSNHLFIFAAHRNQQAFDRNSRRRAIKKRNAEMNEHDQKADGLRLERALAEEKKRQIAAIVAPVDERYKLIKQPGYFDQLNVAPEPALPQESSPNVDYAAVFTEAMRRLSGLRREYQAVLGPDGEDDLVRWAQTQFHILQTVAANRGGSPVAAIQSQYEFKWSRLIGQSDPTTSEPVGGTRLYTFPWPSLMFVTTVDDITEFRVREFFLNPEGHLANRIDVLNEELVKWHPGTLSKVLHLVIEKDRESIQKGAEIVVDAIVGLLQEYA</sequence>
<feature type="compositionally biased region" description="Basic and acidic residues" evidence="2">
    <location>
        <begin position="50"/>
        <end position="69"/>
    </location>
</feature>
<dbReference type="OrthoDB" id="412109at2759"/>
<evidence type="ECO:0000313" key="3">
    <source>
        <dbReference type="EMBL" id="PBL03068.1"/>
    </source>
</evidence>
<dbReference type="OMA" id="HIEKCIA"/>
<dbReference type="EMBL" id="KZ293644">
    <property type="protein sequence ID" value="PBL03068.1"/>
    <property type="molecule type" value="Genomic_DNA"/>
</dbReference>
<proteinExistence type="predicted"/>
<keyword evidence="1" id="KW-0175">Coiled coil</keyword>
<reference evidence="4" key="1">
    <citation type="journal article" date="2017" name="Nat. Ecol. Evol.">
        <title>Genome expansion and lineage-specific genetic innovations in the forest pathogenic fungi Armillaria.</title>
        <authorList>
            <person name="Sipos G."/>
            <person name="Prasanna A.N."/>
            <person name="Walter M.C."/>
            <person name="O'Connor E."/>
            <person name="Balint B."/>
            <person name="Krizsan K."/>
            <person name="Kiss B."/>
            <person name="Hess J."/>
            <person name="Varga T."/>
            <person name="Slot J."/>
            <person name="Riley R."/>
            <person name="Boka B."/>
            <person name="Rigling D."/>
            <person name="Barry K."/>
            <person name="Lee J."/>
            <person name="Mihaltcheva S."/>
            <person name="LaButti K."/>
            <person name="Lipzen A."/>
            <person name="Waldron R."/>
            <person name="Moloney N.M."/>
            <person name="Sperisen C."/>
            <person name="Kredics L."/>
            <person name="Vagvoelgyi C."/>
            <person name="Patrignani A."/>
            <person name="Fitzpatrick D."/>
            <person name="Nagy I."/>
            <person name="Doyle S."/>
            <person name="Anderson J.B."/>
            <person name="Grigoriev I.V."/>
            <person name="Gueldener U."/>
            <person name="Muensterkoetter M."/>
            <person name="Nagy L.G."/>
        </authorList>
    </citation>
    <scope>NUCLEOTIDE SEQUENCE [LARGE SCALE GENOMIC DNA]</scope>
    <source>
        <strain evidence="4">Ar21-2</strain>
    </source>
</reference>
<protein>
    <submittedName>
        <fullName evidence="3">Uncharacterized protein</fullName>
    </submittedName>
</protein>
<evidence type="ECO:0000313" key="4">
    <source>
        <dbReference type="Proteomes" id="UP000217790"/>
    </source>
</evidence>
<evidence type="ECO:0000256" key="1">
    <source>
        <dbReference type="SAM" id="Coils"/>
    </source>
</evidence>
<dbReference type="Proteomes" id="UP000217790">
    <property type="component" value="Unassembled WGS sequence"/>
</dbReference>
<evidence type="ECO:0000256" key="2">
    <source>
        <dbReference type="SAM" id="MobiDB-lite"/>
    </source>
</evidence>
<accession>A0A2H3ER71</accession>
<feature type="region of interest" description="Disordered" evidence="2">
    <location>
        <begin position="43"/>
        <end position="69"/>
    </location>
</feature>